<dbReference type="Pfam" id="PF07732">
    <property type="entry name" value="Cu-oxidase_3"/>
    <property type="match status" value="1"/>
</dbReference>
<dbReference type="PANTHER" id="PTHR48267:SF1">
    <property type="entry name" value="BILIRUBIN OXIDASE"/>
    <property type="match status" value="1"/>
</dbReference>
<dbReference type="SUPFAM" id="SSF49503">
    <property type="entry name" value="Cupredoxins"/>
    <property type="match status" value="3"/>
</dbReference>
<organism evidence="6 7">
    <name type="scientific">Streptomyces synnematoformans</name>
    <dbReference type="NCBI Taxonomy" id="415721"/>
    <lineage>
        <taxon>Bacteria</taxon>
        <taxon>Bacillati</taxon>
        <taxon>Actinomycetota</taxon>
        <taxon>Actinomycetes</taxon>
        <taxon>Kitasatosporales</taxon>
        <taxon>Streptomycetaceae</taxon>
        <taxon>Streptomyces</taxon>
    </lineage>
</organism>
<dbReference type="InterPro" id="IPR002355">
    <property type="entry name" value="Cu_oxidase_Cu_BS"/>
</dbReference>
<evidence type="ECO:0000259" key="4">
    <source>
        <dbReference type="Pfam" id="PF07731"/>
    </source>
</evidence>
<reference evidence="6 7" key="1">
    <citation type="journal article" date="2019" name="Int. J. Syst. Evol. Microbiol.">
        <title>The Global Catalogue of Microorganisms (GCM) 10K type strain sequencing project: providing services to taxonomists for standard genome sequencing and annotation.</title>
        <authorList>
            <consortium name="The Broad Institute Genomics Platform"/>
            <consortium name="The Broad Institute Genome Sequencing Center for Infectious Disease"/>
            <person name="Wu L."/>
            <person name="Ma J."/>
        </authorList>
    </citation>
    <scope>NUCLEOTIDE SEQUENCE [LARGE SCALE GENOMIC DNA]</scope>
    <source>
        <strain evidence="6 7">JCM 15481</strain>
    </source>
</reference>
<keyword evidence="3" id="KW-0560">Oxidoreductase</keyword>
<sequence length="422" mass="47110">MSSVGGIDVYVMTMRPATAEILPGIQTRVLTFNGSFPGPLIKARRGRPVVIHQRNRLDVPTSVHLHGGEVDPQHDGQPMATIAPGEDRTYYYPNAQPHASLWYHDHAHHLESENVYRGLSGQYLLTDEVEEALPLPSGEYDLPIAIRDANVDDTGLHYTMSDRNRSTMIANGKAYPYVEVAARKYRIRFLNCSNQRFMELGLEDGGEMIQIGSDGGLLPGPHPTTSIPLSAAERADVVIDFSRYPVGSSVVLRNSGGFGNPELVGQVLRFDIVRTAEDDSSVPSVLRELPPLPQPTAERTVTLRMDEDGRPDPQAYIDEKLYDPDRVDQQIRFGASEVWTVKNLNQIAWHNFHMHLVQFRVLERDGRPPGPAEAGLKDTVNLRPNETIKVQATFDTHRGSYVYHCHMLDHSAMGMMATMRIS</sequence>
<dbReference type="Pfam" id="PF07731">
    <property type="entry name" value="Cu-oxidase_2"/>
    <property type="match status" value="1"/>
</dbReference>
<evidence type="ECO:0000259" key="5">
    <source>
        <dbReference type="Pfam" id="PF07732"/>
    </source>
</evidence>
<dbReference type="Gene3D" id="2.60.40.420">
    <property type="entry name" value="Cupredoxins - blue copper proteins"/>
    <property type="match status" value="3"/>
</dbReference>
<evidence type="ECO:0000313" key="6">
    <source>
        <dbReference type="EMBL" id="GAA2113395.1"/>
    </source>
</evidence>
<evidence type="ECO:0000256" key="2">
    <source>
        <dbReference type="ARBA" id="ARBA00022723"/>
    </source>
</evidence>
<feature type="domain" description="Plastocyanin-like" evidence="4">
    <location>
        <begin position="305"/>
        <end position="420"/>
    </location>
</feature>
<accession>A0ABN2XK56</accession>
<dbReference type="InterPro" id="IPR011707">
    <property type="entry name" value="Cu-oxidase-like_N"/>
</dbReference>
<evidence type="ECO:0000313" key="7">
    <source>
        <dbReference type="Proteomes" id="UP001500443"/>
    </source>
</evidence>
<evidence type="ECO:0000256" key="1">
    <source>
        <dbReference type="ARBA" id="ARBA00010609"/>
    </source>
</evidence>
<proteinExistence type="inferred from homology"/>
<feature type="domain" description="Plastocyanin-like" evidence="5">
    <location>
        <begin position="17"/>
        <end position="127"/>
    </location>
</feature>
<protein>
    <submittedName>
        <fullName evidence="6">Multicopper oxidase family protein</fullName>
    </submittedName>
</protein>
<gene>
    <name evidence="6" type="ORF">GCM10009802_12100</name>
</gene>
<dbReference type="InterPro" id="IPR008972">
    <property type="entry name" value="Cupredoxin"/>
</dbReference>
<keyword evidence="2" id="KW-0479">Metal-binding</keyword>
<dbReference type="InterPro" id="IPR045087">
    <property type="entry name" value="Cu-oxidase_fam"/>
</dbReference>
<dbReference type="PROSITE" id="PS00080">
    <property type="entry name" value="MULTICOPPER_OXIDASE2"/>
    <property type="match status" value="1"/>
</dbReference>
<dbReference type="EMBL" id="BAAAPF010000019">
    <property type="protein sequence ID" value="GAA2113395.1"/>
    <property type="molecule type" value="Genomic_DNA"/>
</dbReference>
<name>A0ABN2XK56_9ACTN</name>
<dbReference type="Proteomes" id="UP001500443">
    <property type="component" value="Unassembled WGS sequence"/>
</dbReference>
<dbReference type="InterPro" id="IPR011706">
    <property type="entry name" value="Cu-oxidase_C"/>
</dbReference>
<comment type="caution">
    <text evidence="6">The sequence shown here is derived from an EMBL/GenBank/DDBJ whole genome shotgun (WGS) entry which is preliminary data.</text>
</comment>
<dbReference type="PANTHER" id="PTHR48267">
    <property type="entry name" value="CUPREDOXIN SUPERFAMILY PROTEIN"/>
    <property type="match status" value="1"/>
</dbReference>
<evidence type="ECO:0000256" key="3">
    <source>
        <dbReference type="ARBA" id="ARBA00023002"/>
    </source>
</evidence>
<comment type="similarity">
    <text evidence="1">Belongs to the multicopper oxidase family.</text>
</comment>
<keyword evidence="7" id="KW-1185">Reference proteome</keyword>